<sequence length="668" mass="72408">MDAVELPYPVDVVAGAPVCKLMGSDGFGRALVGPTVKEAEHRDFDRPVTLASPPSIERFSALHGEKDVAGTAHASKSLFEGKIAATGYRGHNDLLPSFKNKDFCPNPSTGHTKFIQLPGGDERQLQLKAGKVSRSNGKCSKRARITREEESSSSRITDAHEVGDLSSKALVKSTFLERSQSGKQRNIGSKRGDRRNFKFPLRTKSDYFPVKGCSSVSNLSTAGSNALGVYGLKSDIHDVMKLVNDLSLKEILEGTIKCPILGKEKGKKAANANEAIIQSVRKVCCMLQPVKSSKSQNLPDFDNPDIKVCSSLLSSASLEESAVDDDSGDPNKVELSSCNEESYRKSEMTPVHPLGTPVYLPLDLFKRLALPAPKDLDSLLVDAAKPISSSKSASDLRSGKQVLARRGGLPPFPWSHAFNGYSRTNSDAAKLATGRSTCPGKWVRMKDPAALFRGTLDSFTDLDSITYDWNLVPCRTVEMVALESKIATDESPALPFGELGSSSSAAFSVASGAPLGCGDEMEHQQQGDCSSSLIAAAQTLCEIATSSRKKSLDKTKWPKKQPSQKAMKAWKLKLGNDKPEELPASPLRPNGLVTYPDKIWPSKKPKFSTTERCFAKAPISWATPRSSRSSPSRLVRESISETKLSVVNISKPRKLILPDWNDGREGLQ</sequence>
<accession>A0A218XJX2</accession>
<comment type="caution">
    <text evidence="1">The sequence shown here is derived from an EMBL/GenBank/DDBJ whole genome shotgun (WGS) entry which is preliminary data.</text>
</comment>
<dbReference type="EMBL" id="MTKT01001287">
    <property type="protein sequence ID" value="OWM85283.1"/>
    <property type="molecule type" value="Genomic_DNA"/>
</dbReference>
<reference evidence="2 4" key="3">
    <citation type="submission" date="2017-11" db="EMBL/GenBank/DDBJ databases">
        <title>De-novo sequencing of pomegranate (Punica granatum L.) genome.</title>
        <authorList>
            <person name="Akparov Z."/>
            <person name="Amiraslanov A."/>
            <person name="Hajiyeva S."/>
            <person name="Abbasov M."/>
            <person name="Kaur K."/>
            <person name="Hamwieh A."/>
            <person name="Solovyev V."/>
            <person name="Salamov A."/>
            <person name="Braich B."/>
            <person name="Kosarev P."/>
            <person name="Mahmoud A."/>
            <person name="Hajiyev E."/>
            <person name="Babayeva S."/>
            <person name="Izzatullayeva V."/>
            <person name="Mammadov A."/>
            <person name="Mammadov A."/>
            <person name="Sharifova S."/>
            <person name="Ojaghi J."/>
            <person name="Eynullazada K."/>
            <person name="Bayramov B."/>
            <person name="Abdulazimova A."/>
            <person name="Shahmuradov I."/>
        </authorList>
    </citation>
    <scope>NUCLEOTIDE SEQUENCE [LARGE SCALE GENOMIC DNA]</scope>
    <source>
        <strain evidence="2">AG2017</strain>
        <strain evidence="4">cv. AG2017</strain>
        <tissue evidence="2">Leaf</tissue>
    </source>
</reference>
<reference evidence="3" key="1">
    <citation type="journal article" date="2017" name="Plant J.">
        <title>The pomegranate (Punica granatum L.) genome and the genomics of punicalagin biosynthesis.</title>
        <authorList>
            <person name="Qin G."/>
            <person name="Xu C."/>
            <person name="Ming R."/>
            <person name="Tang H."/>
            <person name="Guyot R."/>
            <person name="Kramer E.M."/>
            <person name="Hu Y."/>
            <person name="Yi X."/>
            <person name="Qi Y."/>
            <person name="Xu X."/>
            <person name="Gao Z."/>
            <person name="Pan H."/>
            <person name="Jian J."/>
            <person name="Tian Y."/>
            <person name="Yue Z."/>
            <person name="Xu Y."/>
        </authorList>
    </citation>
    <scope>NUCLEOTIDE SEQUENCE [LARGE SCALE GENOMIC DNA]</scope>
    <source>
        <strain evidence="3">cv. Dabenzi</strain>
    </source>
</reference>
<organism evidence="1 3">
    <name type="scientific">Punica granatum</name>
    <name type="common">Pomegranate</name>
    <dbReference type="NCBI Taxonomy" id="22663"/>
    <lineage>
        <taxon>Eukaryota</taxon>
        <taxon>Viridiplantae</taxon>
        <taxon>Streptophyta</taxon>
        <taxon>Embryophyta</taxon>
        <taxon>Tracheophyta</taxon>
        <taxon>Spermatophyta</taxon>
        <taxon>Magnoliopsida</taxon>
        <taxon>eudicotyledons</taxon>
        <taxon>Gunneridae</taxon>
        <taxon>Pentapetalae</taxon>
        <taxon>rosids</taxon>
        <taxon>malvids</taxon>
        <taxon>Myrtales</taxon>
        <taxon>Lythraceae</taxon>
        <taxon>Punica</taxon>
    </lineage>
</organism>
<dbReference type="AlphaFoldDB" id="A0A218XJX2"/>
<dbReference type="OrthoDB" id="755659at2759"/>
<name>A0A218XJX2_PUNGR</name>
<dbReference type="PANTHER" id="PTHR36723:SF1">
    <property type="entry name" value="F22C12.19"/>
    <property type="match status" value="1"/>
</dbReference>
<reference evidence="1" key="2">
    <citation type="submission" date="2017-06" db="EMBL/GenBank/DDBJ databases">
        <title>The pomegranate genome and the genomics of punicalagin biosynthesis.</title>
        <authorList>
            <person name="Xu C."/>
        </authorList>
    </citation>
    <scope>NUCLEOTIDE SEQUENCE [LARGE SCALE GENOMIC DNA]</scope>
    <source>
        <tissue evidence="1">Fresh leaf</tissue>
    </source>
</reference>
<dbReference type="STRING" id="22663.A0A218XJX2"/>
<evidence type="ECO:0000313" key="4">
    <source>
        <dbReference type="Proteomes" id="UP000233551"/>
    </source>
</evidence>
<gene>
    <name evidence="1" type="ORF">CDL15_Pgr028070</name>
    <name evidence="2" type="ORF">CRG98_028648</name>
</gene>
<protein>
    <submittedName>
        <fullName evidence="1">Uncharacterized protein</fullName>
    </submittedName>
</protein>
<dbReference type="PANTHER" id="PTHR36723">
    <property type="entry name" value="F22C12.19"/>
    <property type="match status" value="1"/>
</dbReference>
<dbReference type="Proteomes" id="UP000233551">
    <property type="component" value="Unassembled WGS sequence"/>
</dbReference>
<evidence type="ECO:0000313" key="1">
    <source>
        <dbReference type="EMBL" id="OWM85283.1"/>
    </source>
</evidence>
<evidence type="ECO:0000313" key="3">
    <source>
        <dbReference type="Proteomes" id="UP000197138"/>
    </source>
</evidence>
<dbReference type="EMBL" id="PGOL01002071">
    <property type="protein sequence ID" value="PKI50918.1"/>
    <property type="molecule type" value="Genomic_DNA"/>
</dbReference>
<keyword evidence="4" id="KW-1185">Reference proteome</keyword>
<dbReference type="Proteomes" id="UP000197138">
    <property type="component" value="Unassembled WGS sequence"/>
</dbReference>
<dbReference type="GeneID" id="116205273"/>
<evidence type="ECO:0000313" key="2">
    <source>
        <dbReference type="EMBL" id="PKI50918.1"/>
    </source>
</evidence>
<proteinExistence type="predicted"/>